<evidence type="ECO:0000313" key="3">
    <source>
        <dbReference type="Proteomes" id="UP000593561"/>
    </source>
</evidence>
<evidence type="ECO:0000313" key="2">
    <source>
        <dbReference type="EMBL" id="MBA0616697.1"/>
    </source>
</evidence>
<evidence type="ECO:0000259" key="1">
    <source>
        <dbReference type="Pfam" id="PF13456"/>
    </source>
</evidence>
<dbReference type="PANTHER" id="PTHR47074">
    <property type="entry name" value="BNAC02G40300D PROTEIN"/>
    <property type="match status" value="1"/>
</dbReference>
<dbReference type="InterPro" id="IPR036397">
    <property type="entry name" value="RNaseH_sf"/>
</dbReference>
<dbReference type="AlphaFoldDB" id="A0A7J8RS67"/>
<dbReference type="Gene3D" id="3.30.420.10">
    <property type="entry name" value="Ribonuclease H-like superfamily/Ribonuclease H"/>
    <property type="match status" value="1"/>
</dbReference>
<dbReference type="EMBL" id="JABFAC010000007">
    <property type="protein sequence ID" value="MBA0616697.1"/>
    <property type="molecule type" value="Genomic_DNA"/>
</dbReference>
<dbReference type="GO" id="GO:0004523">
    <property type="term" value="F:RNA-DNA hybrid ribonuclease activity"/>
    <property type="evidence" value="ECO:0007669"/>
    <property type="project" value="InterPro"/>
</dbReference>
<dbReference type="InterPro" id="IPR012337">
    <property type="entry name" value="RNaseH-like_sf"/>
</dbReference>
<reference evidence="2 3" key="1">
    <citation type="journal article" date="2019" name="Genome Biol. Evol.">
        <title>Insights into the evolution of the New World diploid cottons (Gossypium, subgenus Houzingenia) based on genome sequencing.</title>
        <authorList>
            <person name="Grover C.E."/>
            <person name="Arick M.A. 2nd"/>
            <person name="Thrash A."/>
            <person name="Conover J.L."/>
            <person name="Sanders W.S."/>
            <person name="Peterson D.G."/>
            <person name="Frelichowski J.E."/>
            <person name="Scheffler J.A."/>
            <person name="Scheffler B.E."/>
            <person name="Wendel J.F."/>
        </authorList>
    </citation>
    <scope>NUCLEOTIDE SEQUENCE [LARGE SCALE GENOMIC DNA]</scope>
    <source>
        <strain evidence="2">27</strain>
        <tissue evidence="2">Leaf</tissue>
    </source>
</reference>
<keyword evidence="3" id="KW-1185">Reference proteome</keyword>
<sequence length="197" mass="22396">MELIVNTFLEEDAEKILRIPLAGRPHDDFLVWGGESLGEFSHRKLVNNTICRRRGGKAETIDHIFRECPVSVEVWTTLSIQNILMDTNIDFLQWLTWKFRRWSHPPSEFVKINFGGAYDGQHYQSTLGIMARNDDGIVLLSCSEIHQGVASAFAAEAIACRKAVQIGIEKQWPTIIIEVDSLAIIKKCKNKSQNRSQ</sequence>
<gene>
    <name evidence="2" type="ORF">Godav_026196</name>
</gene>
<proteinExistence type="predicted"/>
<dbReference type="PANTHER" id="PTHR47074:SF61">
    <property type="entry name" value="RNASE H TYPE-1 DOMAIN-CONTAINING PROTEIN"/>
    <property type="match status" value="1"/>
</dbReference>
<dbReference type="Pfam" id="PF13456">
    <property type="entry name" value="RVT_3"/>
    <property type="match status" value="1"/>
</dbReference>
<comment type="caution">
    <text evidence="2">The sequence shown here is derived from an EMBL/GenBank/DDBJ whole genome shotgun (WGS) entry which is preliminary data.</text>
</comment>
<name>A0A7J8RS67_GOSDV</name>
<feature type="domain" description="RNase H type-1" evidence="1">
    <location>
        <begin position="113"/>
        <end position="196"/>
    </location>
</feature>
<feature type="non-terminal residue" evidence="2">
    <location>
        <position position="1"/>
    </location>
</feature>
<organism evidence="2 3">
    <name type="scientific">Gossypium davidsonii</name>
    <name type="common">Davidson's cotton</name>
    <name type="synonym">Gossypium klotzschianum subsp. davidsonii</name>
    <dbReference type="NCBI Taxonomy" id="34287"/>
    <lineage>
        <taxon>Eukaryota</taxon>
        <taxon>Viridiplantae</taxon>
        <taxon>Streptophyta</taxon>
        <taxon>Embryophyta</taxon>
        <taxon>Tracheophyta</taxon>
        <taxon>Spermatophyta</taxon>
        <taxon>Magnoliopsida</taxon>
        <taxon>eudicotyledons</taxon>
        <taxon>Gunneridae</taxon>
        <taxon>Pentapetalae</taxon>
        <taxon>rosids</taxon>
        <taxon>malvids</taxon>
        <taxon>Malvales</taxon>
        <taxon>Malvaceae</taxon>
        <taxon>Malvoideae</taxon>
        <taxon>Gossypium</taxon>
    </lineage>
</organism>
<protein>
    <recommendedName>
        <fullName evidence="1">RNase H type-1 domain-containing protein</fullName>
    </recommendedName>
</protein>
<dbReference type="Proteomes" id="UP000593561">
    <property type="component" value="Unassembled WGS sequence"/>
</dbReference>
<dbReference type="SUPFAM" id="SSF53098">
    <property type="entry name" value="Ribonuclease H-like"/>
    <property type="match status" value="1"/>
</dbReference>
<dbReference type="GO" id="GO:0003676">
    <property type="term" value="F:nucleic acid binding"/>
    <property type="evidence" value="ECO:0007669"/>
    <property type="project" value="InterPro"/>
</dbReference>
<dbReference type="InterPro" id="IPR052929">
    <property type="entry name" value="RNase_H-like_EbsB-rel"/>
</dbReference>
<accession>A0A7J8RS67</accession>
<dbReference type="InterPro" id="IPR002156">
    <property type="entry name" value="RNaseH_domain"/>
</dbReference>